<dbReference type="EMBL" id="QOVF01000001">
    <property type="protein sequence ID" value="KAA0696752.1"/>
    <property type="molecule type" value="Genomic_DNA"/>
</dbReference>
<gene>
    <name evidence="5" type="ORF">DT594_05380</name>
</gene>
<protein>
    <submittedName>
        <fullName evidence="5">Peptidase</fullName>
    </submittedName>
</protein>
<dbReference type="CDD" id="cd14657">
    <property type="entry name" value="Imelysin_IrpA-like"/>
    <property type="match status" value="1"/>
</dbReference>
<keyword evidence="2 3" id="KW-0732">Signal</keyword>
<evidence type="ECO:0000313" key="6">
    <source>
        <dbReference type="Proteomes" id="UP000463138"/>
    </source>
</evidence>
<accession>A0A7V7GWM7</accession>
<dbReference type="Proteomes" id="UP000463138">
    <property type="component" value="Unassembled WGS sequence"/>
</dbReference>
<dbReference type="InterPro" id="IPR018976">
    <property type="entry name" value="Imelysin-like"/>
</dbReference>
<proteinExistence type="predicted"/>
<dbReference type="RefSeq" id="WP_149331687.1">
    <property type="nucleotide sequence ID" value="NZ_QOVF01000001.1"/>
</dbReference>
<evidence type="ECO:0000256" key="2">
    <source>
        <dbReference type="ARBA" id="ARBA00022729"/>
    </source>
</evidence>
<dbReference type="Pfam" id="PF09375">
    <property type="entry name" value="Peptidase_M75"/>
    <property type="match status" value="1"/>
</dbReference>
<feature type="chain" id="PRO_5031069742" evidence="3">
    <location>
        <begin position="23"/>
        <end position="457"/>
    </location>
</feature>
<dbReference type="AlphaFoldDB" id="A0A7V7GWM7"/>
<dbReference type="Gene3D" id="1.20.1420.20">
    <property type="entry name" value="M75 peptidase, HXXE motif"/>
    <property type="match status" value="1"/>
</dbReference>
<comment type="subcellular location">
    <subcellularLocation>
        <location evidence="1">Cell envelope</location>
    </subcellularLocation>
</comment>
<evidence type="ECO:0000256" key="1">
    <source>
        <dbReference type="ARBA" id="ARBA00004196"/>
    </source>
</evidence>
<feature type="domain" description="Imelysin-like" evidence="4">
    <location>
        <begin position="74"/>
        <end position="435"/>
    </location>
</feature>
<feature type="signal peptide" evidence="3">
    <location>
        <begin position="1"/>
        <end position="22"/>
    </location>
</feature>
<keyword evidence="6" id="KW-1185">Reference proteome</keyword>
<dbReference type="GO" id="GO:0030313">
    <property type="term" value="C:cell envelope"/>
    <property type="evidence" value="ECO:0007669"/>
    <property type="project" value="UniProtKB-SubCell"/>
</dbReference>
<evidence type="ECO:0000259" key="4">
    <source>
        <dbReference type="Pfam" id="PF09375"/>
    </source>
</evidence>
<comment type="caution">
    <text evidence="5">The sequence shown here is derived from an EMBL/GenBank/DDBJ whole genome shotgun (WGS) entry which is preliminary data.</text>
</comment>
<dbReference type="InterPro" id="IPR038352">
    <property type="entry name" value="Imelysin_sf"/>
</dbReference>
<reference evidence="5 6" key="1">
    <citation type="submission" date="2018-07" db="EMBL/GenBank/DDBJ databases">
        <title>Pseudomonas laoshanensis sp. nov., isolated from soil.</title>
        <authorList>
            <person name="Sun J."/>
            <person name="Yu L."/>
            <person name="Wang M."/>
            <person name="Zhang C."/>
        </authorList>
    </citation>
    <scope>NUCLEOTIDE SEQUENCE [LARGE SCALE GENOMIC DNA]</scope>
    <source>
        <strain evidence="5 6">Y22</strain>
    </source>
</reference>
<organism evidence="5 6">
    <name type="scientific">Halopseudomonas laoshanensis</name>
    <dbReference type="NCBI Taxonomy" id="2268758"/>
    <lineage>
        <taxon>Bacteria</taxon>
        <taxon>Pseudomonadati</taxon>
        <taxon>Pseudomonadota</taxon>
        <taxon>Gammaproteobacteria</taxon>
        <taxon>Pseudomonadales</taxon>
        <taxon>Pseudomonadaceae</taxon>
        <taxon>Halopseudomonas</taxon>
    </lineage>
</organism>
<evidence type="ECO:0000256" key="3">
    <source>
        <dbReference type="SAM" id="SignalP"/>
    </source>
</evidence>
<dbReference type="OrthoDB" id="9764688at2"/>
<evidence type="ECO:0000313" key="5">
    <source>
        <dbReference type="EMBL" id="KAA0696752.1"/>
    </source>
</evidence>
<sequence length="457" mass="49152">MVVHFPLKALTLALSAAVLLTACDNKEEAQTKAPAEQSAGEAVVDAVENDDANQAGADNGVDSAAVAKHYADLAYATYQDATKTAVALNEATDALINEPTEANLNAAKQAWLDARVAYQQSEVFRFGNSVVDDWEGQLNAWPLDEGMIDYVAADDYQHEMGNEGANANIIANTSINVGGETLDVSELTPKLLADLNEAGGSEANVATGYHAVEFLLWGQDMNGYSAGSGERPVTDFAKNDDCTNGNCERRAEYLDAATDLLVTDLQWMTEQWTEDKSDNYRAELLAMPSEEVLQKMLFGMGSLSLGELAGERMKVALEANSYEDEHDCFSDNTHNSHFYNAKGIQNVYLGEYQPADDAAITGPSLSDLVAQRNPELDKQLRAELESTMEAVQAMKDAAEAEENPMAFDMMIAPDNQEGHDIINAAISSLVAQTGSIEKVAGELGIASLEPDDAGHAF</sequence>
<name>A0A7V7GWM7_9GAMM</name>